<dbReference type="EMBL" id="SDPN01000003">
    <property type="protein sequence ID" value="RXZ72769.1"/>
    <property type="molecule type" value="Genomic_DNA"/>
</dbReference>
<reference evidence="1 2" key="1">
    <citation type="submission" date="2019-01" db="EMBL/GenBank/DDBJ databases">
        <title>Agromyces.</title>
        <authorList>
            <person name="Li J."/>
        </authorList>
    </citation>
    <scope>NUCLEOTIDE SEQUENCE [LARGE SCALE GENOMIC DNA]</scope>
    <source>
        <strain evidence="1 2">DSM 15934</strain>
    </source>
</reference>
<sequence>MGAGEVALAAGVAFLVMLGGSVAISSASASCGGGSVNLASVGTSAPVAGYSGDQLVIAGTIINAAAELGLDSRAAVIAVMTGMGESSLRNLNHGDAVDNTTIGVFQQGESYGPRADRLDPEKAATAFLTRLVQVPGWATMPPSLAAHEVQINQDPDHYTRFYPAAVEVVQALTSSAGGGSCSVGGGSQALAQELVTAVGAGQLRVLEPRYLSQIEAVAAGRKVPDCGIDVGILQIMVLAVRSFETVGVSDINRKCTGSLLGAGTGSSHWIEGGEKAVDFYALDGRTLTGADPQSIRLVSMLDPIMPAGARVGQSDCRADAGISLALRNLREFPDDCSHLHVDIAYAKGPLNVGG</sequence>
<gene>
    <name evidence="1" type="ORF">ESP51_02930</name>
</gene>
<accession>A0A4Q2L544</accession>
<organism evidence="1 2">
    <name type="scientific">Agromyces albus</name>
    <dbReference type="NCBI Taxonomy" id="205332"/>
    <lineage>
        <taxon>Bacteria</taxon>
        <taxon>Bacillati</taxon>
        <taxon>Actinomycetota</taxon>
        <taxon>Actinomycetes</taxon>
        <taxon>Micrococcales</taxon>
        <taxon>Microbacteriaceae</taxon>
        <taxon>Agromyces</taxon>
    </lineage>
</organism>
<dbReference type="RefSeq" id="WP_164990370.1">
    <property type="nucleotide sequence ID" value="NZ_SDPN01000003.1"/>
</dbReference>
<evidence type="ECO:0000313" key="2">
    <source>
        <dbReference type="Proteomes" id="UP000293865"/>
    </source>
</evidence>
<comment type="caution">
    <text evidence="1">The sequence shown here is derived from an EMBL/GenBank/DDBJ whole genome shotgun (WGS) entry which is preliminary data.</text>
</comment>
<dbReference type="Proteomes" id="UP000293865">
    <property type="component" value="Unassembled WGS sequence"/>
</dbReference>
<dbReference type="AlphaFoldDB" id="A0A4Q2L544"/>
<keyword evidence="2" id="KW-1185">Reference proteome</keyword>
<proteinExistence type="predicted"/>
<name>A0A4Q2L544_9MICO</name>
<evidence type="ECO:0000313" key="1">
    <source>
        <dbReference type="EMBL" id="RXZ72769.1"/>
    </source>
</evidence>
<protein>
    <submittedName>
        <fullName evidence="1">Uncharacterized protein</fullName>
    </submittedName>
</protein>